<sequence>MFFSVSCHVVFPLSRRCTQQLINIGIGLRGLCCMPPVIKKLNTTATLSLLIRVSVGGSQVLCFISCSFTAKKKELMTRGW</sequence>
<keyword evidence="1" id="KW-0472">Membrane</keyword>
<keyword evidence="1" id="KW-0812">Transmembrane</keyword>
<keyword evidence="1" id="KW-1133">Transmembrane helix</keyword>
<accession>A0AAN7BQZ3</accession>
<protein>
    <submittedName>
        <fullName evidence="2">Uncharacterized protein</fullName>
    </submittedName>
</protein>
<keyword evidence="3" id="KW-1185">Reference proteome</keyword>
<dbReference type="Proteomes" id="UP001301958">
    <property type="component" value="Unassembled WGS sequence"/>
</dbReference>
<reference evidence="2" key="2">
    <citation type="submission" date="2023-05" db="EMBL/GenBank/DDBJ databases">
        <authorList>
            <consortium name="Lawrence Berkeley National Laboratory"/>
            <person name="Steindorff A."/>
            <person name="Hensen N."/>
            <person name="Bonometti L."/>
            <person name="Westerberg I."/>
            <person name="Brannstrom I.O."/>
            <person name="Guillou S."/>
            <person name="Cros-Aarteil S."/>
            <person name="Calhoun S."/>
            <person name="Haridas S."/>
            <person name="Kuo A."/>
            <person name="Mondo S."/>
            <person name="Pangilinan J."/>
            <person name="Riley R."/>
            <person name="Labutti K."/>
            <person name="Andreopoulos B."/>
            <person name="Lipzen A."/>
            <person name="Chen C."/>
            <person name="Yanf M."/>
            <person name="Daum C."/>
            <person name="Ng V."/>
            <person name="Clum A."/>
            <person name="Ohm R."/>
            <person name="Martin F."/>
            <person name="Silar P."/>
            <person name="Natvig D."/>
            <person name="Lalanne C."/>
            <person name="Gautier V."/>
            <person name="Ament-Velasquez S.L."/>
            <person name="Kruys A."/>
            <person name="Hutchinson M.I."/>
            <person name="Powell A.J."/>
            <person name="Barry K."/>
            <person name="Miller A.N."/>
            <person name="Grigoriev I.V."/>
            <person name="Debuchy R."/>
            <person name="Gladieux P."/>
            <person name="Thoren M.H."/>
            <person name="Johannesson H."/>
        </authorList>
    </citation>
    <scope>NUCLEOTIDE SEQUENCE</scope>
    <source>
        <strain evidence="2">CBS 990.96</strain>
    </source>
</reference>
<name>A0AAN7BQZ3_9PEZI</name>
<evidence type="ECO:0000313" key="3">
    <source>
        <dbReference type="Proteomes" id="UP001301958"/>
    </source>
</evidence>
<reference evidence="2" key="1">
    <citation type="journal article" date="2023" name="Mol. Phylogenet. Evol.">
        <title>Genome-scale phylogeny and comparative genomics of the fungal order Sordariales.</title>
        <authorList>
            <person name="Hensen N."/>
            <person name="Bonometti L."/>
            <person name="Westerberg I."/>
            <person name="Brannstrom I.O."/>
            <person name="Guillou S."/>
            <person name="Cros-Aarteil S."/>
            <person name="Calhoun S."/>
            <person name="Haridas S."/>
            <person name="Kuo A."/>
            <person name="Mondo S."/>
            <person name="Pangilinan J."/>
            <person name="Riley R."/>
            <person name="LaButti K."/>
            <person name="Andreopoulos B."/>
            <person name="Lipzen A."/>
            <person name="Chen C."/>
            <person name="Yan M."/>
            <person name="Daum C."/>
            <person name="Ng V."/>
            <person name="Clum A."/>
            <person name="Steindorff A."/>
            <person name="Ohm R.A."/>
            <person name="Martin F."/>
            <person name="Silar P."/>
            <person name="Natvig D.O."/>
            <person name="Lalanne C."/>
            <person name="Gautier V."/>
            <person name="Ament-Velasquez S.L."/>
            <person name="Kruys A."/>
            <person name="Hutchinson M.I."/>
            <person name="Powell A.J."/>
            <person name="Barry K."/>
            <person name="Miller A.N."/>
            <person name="Grigoriev I.V."/>
            <person name="Debuchy R."/>
            <person name="Gladieux P."/>
            <person name="Hiltunen Thoren M."/>
            <person name="Johannesson H."/>
        </authorList>
    </citation>
    <scope>NUCLEOTIDE SEQUENCE</scope>
    <source>
        <strain evidence="2">CBS 990.96</strain>
    </source>
</reference>
<feature type="transmembrane region" description="Helical" evidence="1">
    <location>
        <begin position="49"/>
        <end position="70"/>
    </location>
</feature>
<proteinExistence type="predicted"/>
<evidence type="ECO:0000313" key="2">
    <source>
        <dbReference type="EMBL" id="KAK4227964.1"/>
    </source>
</evidence>
<gene>
    <name evidence="2" type="ORF">QBC38DRAFT_476224</name>
</gene>
<evidence type="ECO:0000256" key="1">
    <source>
        <dbReference type="SAM" id="Phobius"/>
    </source>
</evidence>
<dbReference type="EMBL" id="MU865324">
    <property type="protein sequence ID" value="KAK4227964.1"/>
    <property type="molecule type" value="Genomic_DNA"/>
</dbReference>
<dbReference type="AlphaFoldDB" id="A0AAN7BQZ3"/>
<organism evidence="2 3">
    <name type="scientific">Podospora fimiseda</name>
    <dbReference type="NCBI Taxonomy" id="252190"/>
    <lineage>
        <taxon>Eukaryota</taxon>
        <taxon>Fungi</taxon>
        <taxon>Dikarya</taxon>
        <taxon>Ascomycota</taxon>
        <taxon>Pezizomycotina</taxon>
        <taxon>Sordariomycetes</taxon>
        <taxon>Sordariomycetidae</taxon>
        <taxon>Sordariales</taxon>
        <taxon>Podosporaceae</taxon>
        <taxon>Podospora</taxon>
    </lineage>
</organism>
<comment type="caution">
    <text evidence="2">The sequence shown here is derived from an EMBL/GenBank/DDBJ whole genome shotgun (WGS) entry which is preliminary data.</text>
</comment>